<reference evidence="2" key="1">
    <citation type="submission" date="2015-04" db="UniProtKB">
        <authorList>
            <consortium name="EnsemblPlants"/>
        </authorList>
    </citation>
    <scope>IDENTIFICATION</scope>
    <source>
        <strain evidence="2">SL10</strain>
    </source>
</reference>
<evidence type="ECO:0000313" key="2">
    <source>
        <dbReference type="EnsemblPlants" id="ONIVA08G19440.1"/>
    </source>
</evidence>
<accession>A0A0E0ID53</accession>
<dbReference type="Gramene" id="ONIVA08G19440.1">
    <property type="protein sequence ID" value="ONIVA08G19440.1"/>
    <property type="gene ID" value="ONIVA08G19440"/>
</dbReference>
<reference evidence="2" key="2">
    <citation type="submission" date="2018-04" db="EMBL/GenBank/DDBJ databases">
        <title>OnivRS2 (Oryza nivara Reference Sequence Version 2).</title>
        <authorList>
            <person name="Zhang J."/>
            <person name="Kudrna D."/>
            <person name="Lee S."/>
            <person name="Talag J."/>
            <person name="Rajasekar S."/>
            <person name="Welchert J."/>
            <person name="Hsing Y.-I."/>
            <person name="Wing R.A."/>
        </authorList>
    </citation>
    <scope>NUCLEOTIDE SEQUENCE [LARGE SCALE GENOMIC DNA]</scope>
    <source>
        <strain evidence="2">SL10</strain>
    </source>
</reference>
<organism evidence="2">
    <name type="scientific">Oryza nivara</name>
    <name type="common">Indian wild rice</name>
    <name type="synonym">Oryza sativa f. spontanea</name>
    <dbReference type="NCBI Taxonomy" id="4536"/>
    <lineage>
        <taxon>Eukaryota</taxon>
        <taxon>Viridiplantae</taxon>
        <taxon>Streptophyta</taxon>
        <taxon>Embryophyta</taxon>
        <taxon>Tracheophyta</taxon>
        <taxon>Spermatophyta</taxon>
        <taxon>Magnoliopsida</taxon>
        <taxon>Liliopsida</taxon>
        <taxon>Poales</taxon>
        <taxon>Poaceae</taxon>
        <taxon>BOP clade</taxon>
        <taxon>Oryzoideae</taxon>
        <taxon>Oryzeae</taxon>
        <taxon>Oryzinae</taxon>
        <taxon>Oryza</taxon>
    </lineage>
</organism>
<dbReference type="HOGENOM" id="CLU_1646430_0_0_1"/>
<dbReference type="AlphaFoldDB" id="A0A0E0ID53"/>
<evidence type="ECO:0000256" key="1">
    <source>
        <dbReference type="SAM" id="MobiDB-lite"/>
    </source>
</evidence>
<evidence type="ECO:0000313" key="3">
    <source>
        <dbReference type="Proteomes" id="UP000006591"/>
    </source>
</evidence>
<feature type="compositionally biased region" description="Acidic residues" evidence="1">
    <location>
        <begin position="73"/>
        <end position="86"/>
    </location>
</feature>
<keyword evidence="3" id="KW-1185">Reference proteome</keyword>
<sequence length="161" mass="17977">MFHALLLQLYKCKKQTKSRNNHIYTKPVRRAALDLPPVPRCAPTLPRVASSSLPRLPWHHPPFGACDASAETGELEEAEILDEEESGNPSRRRGGEEKGLPFSPDEESRGGVARSCAREKRRRITREEIFPTSGCRGPFPGVSPRIGPKNPCLMGFQMDMK</sequence>
<dbReference type="Proteomes" id="UP000006591">
    <property type="component" value="Chromosome 8"/>
</dbReference>
<feature type="region of interest" description="Disordered" evidence="1">
    <location>
        <begin position="60"/>
        <end position="161"/>
    </location>
</feature>
<dbReference type="EnsemblPlants" id="ONIVA08G19440.1">
    <property type="protein sequence ID" value="ONIVA08G19440.1"/>
    <property type="gene ID" value="ONIVA08G19440"/>
</dbReference>
<name>A0A0E0ID53_ORYNI</name>
<proteinExistence type="predicted"/>
<protein>
    <submittedName>
        <fullName evidence="2">Uncharacterized protein</fullName>
    </submittedName>
</protein>